<evidence type="ECO:0000313" key="2">
    <source>
        <dbReference type="Proteomes" id="UP001229421"/>
    </source>
</evidence>
<comment type="caution">
    <text evidence="1">The sequence shown here is derived from an EMBL/GenBank/DDBJ whole genome shotgun (WGS) entry which is preliminary data.</text>
</comment>
<organism evidence="1 2">
    <name type="scientific">Tagetes erecta</name>
    <name type="common">African marigold</name>
    <dbReference type="NCBI Taxonomy" id="13708"/>
    <lineage>
        <taxon>Eukaryota</taxon>
        <taxon>Viridiplantae</taxon>
        <taxon>Streptophyta</taxon>
        <taxon>Embryophyta</taxon>
        <taxon>Tracheophyta</taxon>
        <taxon>Spermatophyta</taxon>
        <taxon>Magnoliopsida</taxon>
        <taxon>eudicotyledons</taxon>
        <taxon>Gunneridae</taxon>
        <taxon>Pentapetalae</taxon>
        <taxon>asterids</taxon>
        <taxon>campanulids</taxon>
        <taxon>Asterales</taxon>
        <taxon>Asteraceae</taxon>
        <taxon>Asteroideae</taxon>
        <taxon>Heliantheae alliance</taxon>
        <taxon>Tageteae</taxon>
        <taxon>Tagetes</taxon>
    </lineage>
</organism>
<dbReference type="EMBL" id="JAUHHV010000002">
    <property type="protein sequence ID" value="KAK1432315.1"/>
    <property type="molecule type" value="Genomic_DNA"/>
</dbReference>
<name>A0AAD8NY81_TARER</name>
<reference evidence="1" key="1">
    <citation type="journal article" date="2023" name="bioRxiv">
        <title>Improved chromosome-level genome assembly for marigold (Tagetes erecta).</title>
        <authorList>
            <person name="Jiang F."/>
            <person name="Yuan L."/>
            <person name="Wang S."/>
            <person name="Wang H."/>
            <person name="Xu D."/>
            <person name="Wang A."/>
            <person name="Fan W."/>
        </authorList>
    </citation>
    <scope>NUCLEOTIDE SEQUENCE</scope>
    <source>
        <strain evidence="1">WSJ</strain>
        <tissue evidence="1">Leaf</tissue>
    </source>
</reference>
<evidence type="ECO:0000313" key="1">
    <source>
        <dbReference type="EMBL" id="KAK1432315.1"/>
    </source>
</evidence>
<gene>
    <name evidence="1" type="ORF">QVD17_09210</name>
</gene>
<accession>A0AAD8NY81</accession>
<proteinExistence type="predicted"/>
<sequence length="70" mass="7889">MRRGDDEETEGELSSKSTMVNSAVICDLRDGESESKQMIDEEMRFDLIGTQFLRTGPEEAVVCGVRRFEA</sequence>
<protein>
    <submittedName>
        <fullName evidence="1">Uncharacterized protein</fullName>
    </submittedName>
</protein>
<dbReference type="AlphaFoldDB" id="A0AAD8NY81"/>
<keyword evidence="2" id="KW-1185">Reference proteome</keyword>
<dbReference type="Proteomes" id="UP001229421">
    <property type="component" value="Unassembled WGS sequence"/>
</dbReference>